<sequence>MSRTSKHQDLEKFFSVLCADSVFIAGLEQNLLPDDVDQHVALAGQEANISQKEVTIADFWHLASHHKQLVPLLLTQAVFSYKKKEKGDQSTICLAKHSLARDLDQMVGQNPDIALICHDCYIDTDHKSPYKRGRVLVDAGNEDLCPSNVPSVIVPAPGEDWYTVAPEQSAIFVNSEGEIELAVIRGCSGGHLDVLEYVNVVISEAVNDHKGVRPTHGGEMIQYGWNAGAHHLHVFRLVKNLKDKKLTDDEHHEKNGAILGILALTWNLLIRTLPEEVVAPTKAAIAASGLPPMASECDIKECGYYLDLPVGRLNFGSADKAPAEAYMSQNYTAPIHTDQLYAPYAFNWVTEHRVCDSKIAETSARSDQSGHPTGGNYVDVSLQVIVCCASDAAMFQHGTTLARPGVWRQGTAINFSTHIKVAYDAAVQAGGIELLHG</sequence>
<protein>
    <submittedName>
        <fullName evidence="1">Uncharacterized protein</fullName>
    </submittedName>
</protein>
<dbReference type="InParanoid" id="A0A0C3IDX3"/>
<evidence type="ECO:0000313" key="1">
    <source>
        <dbReference type="EMBL" id="KIN95252.1"/>
    </source>
</evidence>
<dbReference type="HOGENOM" id="CLU_032230_1_0_1"/>
<evidence type="ECO:0000313" key="2">
    <source>
        <dbReference type="Proteomes" id="UP000054217"/>
    </source>
</evidence>
<accession>A0A0C3IDX3</accession>
<dbReference type="AlphaFoldDB" id="A0A0C3IDX3"/>
<reference evidence="1 2" key="1">
    <citation type="submission" date="2014-04" db="EMBL/GenBank/DDBJ databases">
        <authorList>
            <consortium name="DOE Joint Genome Institute"/>
            <person name="Kuo A."/>
            <person name="Kohler A."/>
            <person name="Costa M.D."/>
            <person name="Nagy L.G."/>
            <person name="Floudas D."/>
            <person name="Copeland A."/>
            <person name="Barry K.W."/>
            <person name="Cichocki N."/>
            <person name="Veneault-Fourrey C."/>
            <person name="LaButti K."/>
            <person name="Lindquist E.A."/>
            <person name="Lipzen A."/>
            <person name="Lundell T."/>
            <person name="Morin E."/>
            <person name="Murat C."/>
            <person name="Sun H."/>
            <person name="Tunlid A."/>
            <person name="Henrissat B."/>
            <person name="Grigoriev I.V."/>
            <person name="Hibbett D.S."/>
            <person name="Martin F."/>
            <person name="Nordberg H.P."/>
            <person name="Cantor M.N."/>
            <person name="Hua S.X."/>
        </authorList>
    </citation>
    <scope>NUCLEOTIDE SEQUENCE [LARGE SCALE GENOMIC DNA]</scope>
    <source>
        <strain evidence="1 2">Marx 270</strain>
    </source>
</reference>
<dbReference type="STRING" id="870435.A0A0C3IDX3"/>
<dbReference type="OrthoDB" id="2662630at2759"/>
<dbReference type="EMBL" id="KN832072">
    <property type="protein sequence ID" value="KIN95252.1"/>
    <property type="molecule type" value="Genomic_DNA"/>
</dbReference>
<keyword evidence="2" id="KW-1185">Reference proteome</keyword>
<proteinExistence type="predicted"/>
<reference evidence="2" key="2">
    <citation type="submission" date="2015-01" db="EMBL/GenBank/DDBJ databases">
        <title>Evolutionary Origins and Diversification of the Mycorrhizal Mutualists.</title>
        <authorList>
            <consortium name="DOE Joint Genome Institute"/>
            <consortium name="Mycorrhizal Genomics Consortium"/>
            <person name="Kohler A."/>
            <person name="Kuo A."/>
            <person name="Nagy L.G."/>
            <person name="Floudas D."/>
            <person name="Copeland A."/>
            <person name="Barry K.W."/>
            <person name="Cichocki N."/>
            <person name="Veneault-Fourrey C."/>
            <person name="LaButti K."/>
            <person name="Lindquist E.A."/>
            <person name="Lipzen A."/>
            <person name="Lundell T."/>
            <person name="Morin E."/>
            <person name="Murat C."/>
            <person name="Riley R."/>
            <person name="Ohm R."/>
            <person name="Sun H."/>
            <person name="Tunlid A."/>
            <person name="Henrissat B."/>
            <person name="Grigoriev I.V."/>
            <person name="Hibbett D.S."/>
            <person name="Martin F."/>
        </authorList>
    </citation>
    <scope>NUCLEOTIDE SEQUENCE [LARGE SCALE GENOMIC DNA]</scope>
    <source>
        <strain evidence="2">Marx 270</strain>
    </source>
</reference>
<name>A0A0C3IDX3_PISTI</name>
<dbReference type="Proteomes" id="UP000054217">
    <property type="component" value="Unassembled WGS sequence"/>
</dbReference>
<organism evidence="1 2">
    <name type="scientific">Pisolithus tinctorius Marx 270</name>
    <dbReference type="NCBI Taxonomy" id="870435"/>
    <lineage>
        <taxon>Eukaryota</taxon>
        <taxon>Fungi</taxon>
        <taxon>Dikarya</taxon>
        <taxon>Basidiomycota</taxon>
        <taxon>Agaricomycotina</taxon>
        <taxon>Agaricomycetes</taxon>
        <taxon>Agaricomycetidae</taxon>
        <taxon>Boletales</taxon>
        <taxon>Sclerodermatineae</taxon>
        <taxon>Pisolithaceae</taxon>
        <taxon>Pisolithus</taxon>
    </lineage>
</organism>
<gene>
    <name evidence="1" type="ORF">M404DRAFT_1007678</name>
</gene>